<gene>
    <name evidence="4" type="ORF">DFJ69_3026</name>
</gene>
<feature type="disulfide bond" evidence="1">
    <location>
        <begin position="83"/>
        <end position="114"/>
    </location>
</feature>
<accession>A0A3D9SU58</accession>
<dbReference type="InterPro" id="IPR037460">
    <property type="entry name" value="SEST-like"/>
</dbReference>
<dbReference type="PANTHER" id="PTHR37981:SF1">
    <property type="entry name" value="SGNH HYDROLASE-TYPE ESTERASE DOMAIN-CONTAINING PROTEIN"/>
    <property type="match status" value="1"/>
</dbReference>
<evidence type="ECO:0000313" key="4">
    <source>
        <dbReference type="EMBL" id="REE97553.1"/>
    </source>
</evidence>
<proteinExistence type="predicted"/>
<reference evidence="4 5" key="1">
    <citation type="submission" date="2018-08" db="EMBL/GenBank/DDBJ databases">
        <title>Sequencing the genomes of 1000 actinobacteria strains.</title>
        <authorList>
            <person name="Klenk H.-P."/>
        </authorList>
    </citation>
    <scope>NUCLEOTIDE SEQUENCE [LARGE SCALE GENOMIC DNA]</scope>
    <source>
        <strain evidence="4 5">DSM 43927</strain>
    </source>
</reference>
<sequence length="401" mass="43408">MSGSRFRAVAASLSLAMAGAAALPGPTGHAAAGPKPPPLEWVVLGDSFSAGGIAAASSRPGGPRGSEPYFVDGRLGAGTRKGCDRTDKAWPNQVDKVLGRPGEKRVTLKSNVSCAGALIDHVVAVPQTPKGQNVPGWSRPNHPYFPVDPDGDPATLKFPRLKHPQLAAVKPSTKLVTVGVGWADMGLTQIFTKCMRLGEPTGNKGAPCKKYFTKPPIGVESIQQRLDRTQAAYTDMLERIRAKAHSDAMIMAVGYPFIIPDENDIRRCTWGRVQQMTVKPDVAAMHHFGGITHEDLNWLRDEVIDDLNVIINDAMPNDPHFEFLGLWEPGEAGHDVCADAGPNTHGDWIEGLIDQTPKAIGRRWPRPGFFQGNVKHHEGAAETVVEEFREVLKKTPKLEDA</sequence>
<feature type="signal peptide" evidence="3">
    <location>
        <begin position="1"/>
        <end position="22"/>
    </location>
</feature>
<dbReference type="InterPro" id="IPR036514">
    <property type="entry name" value="SGNH_hydro_sf"/>
</dbReference>
<dbReference type="SUPFAM" id="SSF52266">
    <property type="entry name" value="SGNH hydrolase"/>
    <property type="match status" value="1"/>
</dbReference>
<feature type="disulfide bond" evidence="1">
    <location>
        <begin position="194"/>
        <end position="208"/>
    </location>
</feature>
<name>A0A3D9SU58_9ACTN</name>
<dbReference type="Proteomes" id="UP000256661">
    <property type="component" value="Unassembled WGS sequence"/>
</dbReference>
<dbReference type="OrthoDB" id="5503950at2"/>
<keyword evidence="3" id="KW-0732">Signal</keyword>
<organism evidence="4 5">
    <name type="scientific">Thermomonospora umbrina</name>
    <dbReference type="NCBI Taxonomy" id="111806"/>
    <lineage>
        <taxon>Bacteria</taxon>
        <taxon>Bacillati</taxon>
        <taxon>Actinomycetota</taxon>
        <taxon>Actinomycetes</taxon>
        <taxon>Streptosporangiales</taxon>
        <taxon>Thermomonosporaceae</taxon>
        <taxon>Thermomonospora</taxon>
    </lineage>
</organism>
<dbReference type="PANTHER" id="PTHR37981">
    <property type="entry name" value="LIPASE 2"/>
    <property type="match status" value="1"/>
</dbReference>
<evidence type="ECO:0000256" key="2">
    <source>
        <dbReference type="SAM" id="MobiDB-lite"/>
    </source>
</evidence>
<dbReference type="EMBL" id="QTTT01000001">
    <property type="protein sequence ID" value="REE97553.1"/>
    <property type="molecule type" value="Genomic_DNA"/>
</dbReference>
<dbReference type="RefSeq" id="WP_147312310.1">
    <property type="nucleotide sequence ID" value="NZ_QTTT01000001.1"/>
</dbReference>
<evidence type="ECO:0000256" key="1">
    <source>
        <dbReference type="PIRSR" id="PIRSR637460-2"/>
    </source>
</evidence>
<feature type="region of interest" description="Disordered" evidence="2">
    <location>
        <begin position="53"/>
        <end position="73"/>
    </location>
</feature>
<feature type="chain" id="PRO_5038807897" description="GDSL-like lipase/acylhydrolase family protein" evidence="3">
    <location>
        <begin position="23"/>
        <end position="401"/>
    </location>
</feature>
<evidence type="ECO:0000256" key="3">
    <source>
        <dbReference type="SAM" id="SignalP"/>
    </source>
</evidence>
<dbReference type="GO" id="GO:0016788">
    <property type="term" value="F:hydrolase activity, acting on ester bonds"/>
    <property type="evidence" value="ECO:0007669"/>
    <property type="project" value="InterPro"/>
</dbReference>
<evidence type="ECO:0008006" key="6">
    <source>
        <dbReference type="Google" id="ProtNLM"/>
    </source>
</evidence>
<dbReference type="GO" id="GO:0006629">
    <property type="term" value="P:lipid metabolic process"/>
    <property type="evidence" value="ECO:0007669"/>
    <property type="project" value="TreeGrafter"/>
</dbReference>
<dbReference type="Gene3D" id="3.40.50.1110">
    <property type="entry name" value="SGNH hydrolase"/>
    <property type="match status" value="1"/>
</dbReference>
<comment type="caution">
    <text evidence="4">The sequence shown here is derived from an EMBL/GenBank/DDBJ whole genome shotgun (WGS) entry which is preliminary data.</text>
</comment>
<evidence type="ECO:0000313" key="5">
    <source>
        <dbReference type="Proteomes" id="UP000256661"/>
    </source>
</evidence>
<keyword evidence="1" id="KW-1015">Disulfide bond</keyword>
<protein>
    <recommendedName>
        <fullName evidence="6">GDSL-like lipase/acylhydrolase family protein</fullName>
    </recommendedName>
</protein>
<dbReference type="AlphaFoldDB" id="A0A3D9SU58"/>
<keyword evidence="5" id="KW-1185">Reference proteome</keyword>